<evidence type="ECO:0000256" key="1">
    <source>
        <dbReference type="ARBA" id="ARBA00010838"/>
    </source>
</evidence>
<dbReference type="InterPro" id="IPR001360">
    <property type="entry name" value="Glyco_hydro_1"/>
</dbReference>
<sequence length="797" mass="89622">MHYNGRNLYICRSVRFGTSLESHSIAYRHFRRRNLDPFDNPIDEHAEILARFEIDADVDEGGFFFALATAPAHVEDKLKDAWLEFAEQSDGKQSSTTGHPEIRDAKAESTGISLVEELQASKLNEAREKKDKEETGAVADESKAESVGAVDEGETPGESSQTAVVQSAGENTTPDTPPSGGILSEWEVLSEGRRSRSPSSEREEKADIDTSTEQGERSVREETAPELQLEDAPPPFPASMDSLPGDADIIKSRAKATTEQPTLISLPQKGKQLAKVAMEAMIRGIQKVTEEDPTANVAAWQNAFHPEERLRFWSEPETELKLARDANVSVFRMGVDWSRIMPVEPVNGVTSAVNWAAVKRYREIIEKVRSHGMKVMLTLFHHSLPIWAAQYGGWKEQKTIKYFVEFTRIVVEHYADLVDFWVTFNEPHVFAMLTYCAGAWPGGDPNLLETATSILPQGAFMVVMGAMADAHIQAYDIIHANGKRISKRAKVGVAHHVSFMRPYGLFDVPLVMFSDSLTRFGYIDEVCKKLDYIGINYYGQEVVSAPGLKLVENDEYSESGRGVYPDGLYRILVDFHSRYKEYNIPYIITENGVSDSSDYIRRPYIVEHLLATRAAMSKGVPVQGYCFWTTSDNWEWADGYGPKFGLVAVDRHRGLARTPRPSYHLFSEIAKTGYVTKEQREKAWGELQEAAEQKKKRAFCRSVDEKGLMYSGGLDIPIERPFVSRDWRFGHYEYDGLQDPVSRFFRFMFSGAFLGRGKKPTNARGGIPEYERPTGMDYKGVPDVRLTEMQERATAAA</sequence>
<dbReference type="AlphaFoldDB" id="A0ABD1Z3Z9"/>
<keyword evidence="6" id="KW-1185">Reference proteome</keyword>
<dbReference type="GO" id="GO:0016798">
    <property type="term" value="F:hydrolase activity, acting on glycosyl bonds"/>
    <property type="evidence" value="ECO:0007669"/>
    <property type="project" value="UniProtKB-KW"/>
</dbReference>
<feature type="compositionally biased region" description="Polar residues" evidence="4">
    <location>
        <begin position="157"/>
        <end position="174"/>
    </location>
</feature>
<keyword evidence="2" id="KW-0378">Hydrolase</keyword>
<dbReference type="PANTHER" id="PTHR10353:SF209">
    <property type="entry name" value="GALACTOLIPID GALACTOSYLTRANSFERASE SFR2, CHLOROPLASTIC"/>
    <property type="match status" value="1"/>
</dbReference>
<protein>
    <recommendedName>
        <fullName evidence="7">Beta-glucosidase</fullName>
    </recommendedName>
</protein>
<evidence type="ECO:0000313" key="5">
    <source>
        <dbReference type="EMBL" id="KAL2642376.1"/>
    </source>
</evidence>
<evidence type="ECO:0000256" key="4">
    <source>
        <dbReference type="SAM" id="MobiDB-lite"/>
    </source>
</evidence>
<feature type="compositionally biased region" description="Basic and acidic residues" evidence="4">
    <location>
        <begin position="190"/>
        <end position="223"/>
    </location>
</feature>
<accession>A0ABD1Z3Z9</accession>
<dbReference type="Gene3D" id="3.20.20.80">
    <property type="entry name" value="Glycosidases"/>
    <property type="match status" value="1"/>
</dbReference>
<dbReference type="SUPFAM" id="SSF51445">
    <property type="entry name" value="(Trans)glycosidases"/>
    <property type="match status" value="1"/>
</dbReference>
<dbReference type="Pfam" id="PF00232">
    <property type="entry name" value="Glyco_hydro_1"/>
    <property type="match status" value="2"/>
</dbReference>
<reference evidence="5 6" key="1">
    <citation type="submission" date="2024-09" db="EMBL/GenBank/DDBJ databases">
        <title>Chromosome-scale assembly of Riccia fluitans.</title>
        <authorList>
            <person name="Paukszto L."/>
            <person name="Sawicki J."/>
            <person name="Karawczyk K."/>
            <person name="Piernik-Szablinska J."/>
            <person name="Szczecinska M."/>
            <person name="Mazdziarz M."/>
        </authorList>
    </citation>
    <scope>NUCLEOTIDE SEQUENCE [LARGE SCALE GENOMIC DNA]</scope>
    <source>
        <strain evidence="5">Rf_01</strain>
        <tissue evidence="5">Aerial parts of the thallus</tissue>
    </source>
</reference>
<name>A0ABD1Z3Z9_9MARC</name>
<comment type="caution">
    <text evidence="5">The sequence shown here is derived from an EMBL/GenBank/DDBJ whole genome shotgun (WGS) entry which is preliminary data.</text>
</comment>
<keyword evidence="3" id="KW-0326">Glycosidase</keyword>
<evidence type="ECO:0008006" key="7">
    <source>
        <dbReference type="Google" id="ProtNLM"/>
    </source>
</evidence>
<dbReference type="InterPro" id="IPR017853">
    <property type="entry name" value="GH"/>
</dbReference>
<dbReference type="EMBL" id="JBHFFA010000002">
    <property type="protein sequence ID" value="KAL2642376.1"/>
    <property type="molecule type" value="Genomic_DNA"/>
</dbReference>
<comment type="similarity">
    <text evidence="1">Belongs to the glycosyl hydrolase 1 family.</text>
</comment>
<proteinExistence type="inferred from homology"/>
<evidence type="ECO:0000256" key="3">
    <source>
        <dbReference type="ARBA" id="ARBA00023295"/>
    </source>
</evidence>
<feature type="region of interest" description="Disordered" evidence="4">
    <location>
        <begin position="88"/>
        <end position="245"/>
    </location>
</feature>
<gene>
    <name evidence="5" type="ORF">R1flu_009963</name>
</gene>
<dbReference type="PRINTS" id="PR00131">
    <property type="entry name" value="GLHYDRLASE1"/>
</dbReference>
<dbReference type="PANTHER" id="PTHR10353">
    <property type="entry name" value="GLYCOSYL HYDROLASE"/>
    <property type="match status" value="1"/>
</dbReference>
<evidence type="ECO:0000313" key="6">
    <source>
        <dbReference type="Proteomes" id="UP001605036"/>
    </source>
</evidence>
<evidence type="ECO:0000256" key="2">
    <source>
        <dbReference type="ARBA" id="ARBA00022801"/>
    </source>
</evidence>
<dbReference type="Proteomes" id="UP001605036">
    <property type="component" value="Unassembled WGS sequence"/>
</dbReference>
<feature type="compositionally biased region" description="Basic and acidic residues" evidence="4">
    <location>
        <begin position="124"/>
        <end position="144"/>
    </location>
</feature>
<organism evidence="5 6">
    <name type="scientific">Riccia fluitans</name>
    <dbReference type="NCBI Taxonomy" id="41844"/>
    <lineage>
        <taxon>Eukaryota</taxon>
        <taxon>Viridiplantae</taxon>
        <taxon>Streptophyta</taxon>
        <taxon>Embryophyta</taxon>
        <taxon>Marchantiophyta</taxon>
        <taxon>Marchantiopsida</taxon>
        <taxon>Marchantiidae</taxon>
        <taxon>Marchantiales</taxon>
        <taxon>Ricciaceae</taxon>
        <taxon>Riccia</taxon>
    </lineage>
</organism>